<evidence type="ECO:0000259" key="1">
    <source>
        <dbReference type="Pfam" id="PF18588"/>
    </source>
</evidence>
<dbReference type="InterPro" id="IPR041307">
    <property type="entry name" value="WcbI"/>
</dbReference>
<protein>
    <submittedName>
        <fullName evidence="2">WcbI family polysaccharide biosynthesis putative acetyltransferase</fullName>
    </submittedName>
</protein>
<reference evidence="3" key="1">
    <citation type="submission" date="2023-07" db="EMBL/GenBank/DDBJ databases">
        <title>Study on multiphase classification of strain Alteromonas salexigens isolated from the Yellow Sea.</title>
        <authorList>
            <person name="Sun L."/>
        </authorList>
    </citation>
    <scope>NUCLEOTIDE SEQUENCE [LARGE SCALE GENOMIC DNA]</scope>
    <source>
        <strain evidence="3">ASW11-19</strain>
    </source>
</reference>
<dbReference type="EMBL" id="JAOTJC010000007">
    <property type="protein sequence ID" value="MCU7554452.1"/>
    <property type="molecule type" value="Genomic_DNA"/>
</dbReference>
<evidence type="ECO:0000313" key="3">
    <source>
        <dbReference type="Proteomes" id="UP001209257"/>
    </source>
</evidence>
<sequence length="290" mass="33056">MKAVVVGNCQARPLATYLTELIPTLEITATPIVHLLKDKDEPDYASAFEEADVIITQNIADKYPCKFVRTCELRARYPGKVFTILNLYFSGYTPDLMYIRHPSEGTLKGPLGDYHNLTILKGWLLGIDQSQVVQWLEDEFYNSREYGDEQQASLAELKRREAKVDVPIADFIEENWKAARMFFTFNHPTAALLYEYAVRICRDVFNENIYASLPEKPHEPLDLLIPVPPPGLGLTLPTQKKSKGQKLLAIDGAKIQLGGACEYSNSELVAYFYEIYDKNADFLKDKYREL</sequence>
<name>A0ABT2VMB2_9ALTE</name>
<dbReference type="Gene3D" id="3.40.50.12080">
    <property type="match status" value="2"/>
</dbReference>
<dbReference type="Proteomes" id="UP001209257">
    <property type="component" value="Unassembled WGS sequence"/>
</dbReference>
<organism evidence="2 3">
    <name type="scientific">Alteromonas salexigens</name>
    <dbReference type="NCBI Taxonomy" id="2982530"/>
    <lineage>
        <taxon>Bacteria</taxon>
        <taxon>Pseudomonadati</taxon>
        <taxon>Pseudomonadota</taxon>
        <taxon>Gammaproteobacteria</taxon>
        <taxon>Alteromonadales</taxon>
        <taxon>Alteromonadaceae</taxon>
        <taxon>Alteromonas/Salinimonas group</taxon>
        <taxon>Alteromonas</taxon>
    </lineage>
</organism>
<dbReference type="RefSeq" id="WP_262993159.1">
    <property type="nucleotide sequence ID" value="NZ_JAOTJC010000007.1"/>
</dbReference>
<comment type="caution">
    <text evidence="2">The sequence shown here is derived from an EMBL/GenBank/DDBJ whole genome shotgun (WGS) entry which is preliminary data.</text>
</comment>
<dbReference type="Pfam" id="PF18588">
    <property type="entry name" value="WcbI"/>
    <property type="match status" value="1"/>
</dbReference>
<feature type="domain" description="Polysaccharide biosynthesis enzyme WcbI" evidence="1">
    <location>
        <begin position="3"/>
        <end position="202"/>
    </location>
</feature>
<gene>
    <name evidence="2" type="ORF">OCL06_07565</name>
</gene>
<accession>A0ABT2VMB2</accession>
<proteinExistence type="predicted"/>
<evidence type="ECO:0000313" key="2">
    <source>
        <dbReference type="EMBL" id="MCU7554452.1"/>
    </source>
</evidence>
<keyword evidence="3" id="KW-1185">Reference proteome</keyword>